<dbReference type="AlphaFoldDB" id="A0A829Z920"/>
<keyword evidence="2" id="KW-1133">Transmembrane helix</keyword>
<gene>
    <name evidence="4" type="primary">pglC_1</name>
    <name evidence="4" type="ORF">IMSAGC017_00494</name>
</gene>
<dbReference type="RefSeq" id="WP_172471983.1">
    <property type="nucleotide sequence ID" value="NZ_BLMI01000054.1"/>
</dbReference>
<dbReference type="Pfam" id="PF02397">
    <property type="entry name" value="Bac_transf"/>
    <property type="match status" value="1"/>
</dbReference>
<name>A0A829Z920_9FIRM</name>
<proteinExistence type="inferred from homology"/>
<dbReference type="EMBL" id="BLMI01000054">
    <property type="protein sequence ID" value="GFI40462.1"/>
    <property type="molecule type" value="Genomic_DNA"/>
</dbReference>
<keyword evidence="2" id="KW-0812">Transmembrane</keyword>
<evidence type="ECO:0000313" key="4">
    <source>
        <dbReference type="EMBL" id="GFI40462.1"/>
    </source>
</evidence>
<keyword evidence="4" id="KW-0808">Transferase</keyword>
<evidence type="ECO:0000256" key="2">
    <source>
        <dbReference type="SAM" id="Phobius"/>
    </source>
</evidence>
<organism evidence="4 5">
    <name type="scientific">Thomasclavelia cocleata</name>
    <dbReference type="NCBI Taxonomy" id="69824"/>
    <lineage>
        <taxon>Bacteria</taxon>
        <taxon>Bacillati</taxon>
        <taxon>Bacillota</taxon>
        <taxon>Erysipelotrichia</taxon>
        <taxon>Erysipelotrichales</taxon>
        <taxon>Coprobacillaceae</taxon>
        <taxon>Thomasclavelia</taxon>
    </lineage>
</organism>
<keyword evidence="2" id="KW-0472">Membrane</keyword>
<sequence>MYKLLFKRLLDFILSLVALIVLSPIMLIIAIMIRIKLGKPVIFKQKRPGKDEKIFEMYKFRTMSDKRDRKGNLLSDEDRLTKFGKLLRATSLDELPELFNILKGDMSIVGPRPQLVRDMVFMSDKQRKRHSVRQGLTGLAQVNGRNNISWEDKINYDLKYIDKITFINDFKIIMNTVLKVFKREGVSTEGMDTAEDFGDYLLRCKKITIEQYQTKQKEAELLLEDK</sequence>
<comment type="similarity">
    <text evidence="1">Belongs to the bacterial sugar transferase family.</text>
</comment>
<protein>
    <submittedName>
        <fullName evidence="4">Undecaprenyl phosphate N,N'-diacetylbacillosamine 1-phosphate transferase</fullName>
        <ecNumber evidence="4">2.7.8.36</ecNumber>
    </submittedName>
</protein>
<evidence type="ECO:0000259" key="3">
    <source>
        <dbReference type="Pfam" id="PF02397"/>
    </source>
</evidence>
<feature type="domain" description="Bacterial sugar transferase" evidence="3">
    <location>
        <begin position="7"/>
        <end position="182"/>
    </location>
</feature>
<evidence type="ECO:0000313" key="5">
    <source>
        <dbReference type="Proteomes" id="UP000490821"/>
    </source>
</evidence>
<dbReference type="PANTHER" id="PTHR30576">
    <property type="entry name" value="COLANIC BIOSYNTHESIS UDP-GLUCOSE LIPID CARRIER TRANSFERASE"/>
    <property type="match status" value="1"/>
</dbReference>
<dbReference type="GO" id="GO:0102334">
    <property type="term" value="F:N,N'-diacetylbacilliosaminyl-1-phosphate transferase activity"/>
    <property type="evidence" value="ECO:0007669"/>
    <property type="project" value="UniProtKB-EC"/>
</dbReference>
<dbReference type="Proteomes" id="UP000490821">
    <property type="component" value="Unassembled WGS sequence"/>
</dbReference>
<feature type="transmembrane region" description="Helical" evidence="2">
    <location>
        <begin position="12"/>
        <end position="37"/>
    </location>
</feature>
<dbReference type="PANTHER" id="PTHR30576:SF8">
    <property type="entry name" value="UNDECAPRENYL-PHOSPHATE GALACTOSE PHOSPHOTRANSFERASE"/>
    <property type="match status" value="1"/>
</dbReference>
<reference evidence="4 5" key="1">
    <citation type="journal article" date="2020" name="Microbiome">
        <title>Single-cell genomics of uncultured bacteria reveals dietary fiber responders in the mouse gut microbiota.</title>
        <authorList>
            <person name="Chijiiwa R."/>
            <person name="Hosokawa M."/>
            <person name="Kogawa M."/>
            <person name="Nishikawa Y."/>
            <person name="Ide K."/>
            <person name="Sakanashi C."/>
            <person name="Takahashi K."/>
            <person name="Takeyama H."/>
        </authorList>
    </citation>
    <scope>NUCLEOTIDE SEQUENCE [LARGE SCALE GENOMIC DNA]</scope>
    <source>
        <strain evidence="4">IMSAGC_017</strain>
    </source>
</reference>
<dbReference type="InterPro" id="IPR003362">
    <property type="entry name" value="Bact_transf"/>
</dbReference>
<accession>A0A829Z920</accession>
<evidence type="ECO:0000256" key="1">
    <source>
        <dbReference type="ARBA" id="ARBA00006464"/>
    </source>
</evidence>
<comment type="caution">
    <text evidence="4">The sequence shown here is derived from an EMBL/GenBank/DDBJ whole genome shotgun (WGS) entry which is preliminary data.</text>
</comment>
<dbReference type="EC" id="2.7.8.36" evidence="4"/>